<dbReference type="CDD" id="cd06257">
    <property type="entry name" value="DnaJ"/>
    <property type="match status" value="1"/>
</dbReference>
<dbReference type="OMA" id="MATDYYA"/>
<keyword evidence="1 6" id="KW-0479">Metal-binding</keyword>
<dbReference type="Pfam" id="PF00226">
    <property type="entry name" value="DnaJ"/>
    <property type="match status" value="1"/>
</dbReference>
<feature type="region of interest" description="Disordered" evidence="7">
    <location>
        <begin position="428"/>
        <end position="464"/>
    </location>
</feature>
<evidence type="ECO:0000256" key="2">
    <source>
        <dbReference type="ARBA" id="ARBA00022737"/>
    </source>
</evidence>
<dbReference type="InterPro" id="IPR001623">
    <property type="entry name" value="DnaJ_domain"/>
</dbReference>
<dbReference type="GO" id="GO:0005739">
    <property type="term" value="C:mitochondrion"/>
    <property type="evidence" value="ECO:0007669"/>
    <property type="project" value="TreeGrafter"/>
</dbReference>
<keyword evidence="4 6" id="KW-0862">Zinc</keyword>
<evidence type="ECO:0000259" key="8">
    <source>
        <dbReference type="PROSITE" id="PS50076"/>
    </source>
</evidence>
<dbReference type="FunFam" id="2.10.230.10:FF:000002">
    <property type="entry name" value="Molecular chaperone DnaJ"/>
    <property type="match status" value="1"/>
</dbReference>
<dbReference type="PANTHER" id="PTHR44145">
    <property type="entry name" value="DNAJ HOMOLOG SUBFAMILY A MEMBER 3, MITOCHONDRIAL"/>
    <property type="match status" value="1"/>
</dbReference>
<dbReference type="PROSITE" id="PS51188">
    <property type="entry name" value="ZF_CR"/>
    <property type="match status" value="1"/>
</dbReference>
<evidence type="ECO:0000313" key="10">
    <source>
        <dbReference type="EMBL" id="KHN72273.1"/>
    </source>
</evidence>
<dbReference type="SMART" id="SM00271">
    <property type="entry name" value="DnaJ"/>
    <property type="match status" value="1"/>
</dbReference>
<dbReference type="GO" id="GO:0009408">
    <property type="term" value="P:response to heat"/>
    <property type="evidence" value="ECO:0007669"/>
    <property type="project" value="InterPro"/>
</dbReference>
<dbReference type="GO" id="GO:0051082">
    <property type="term" value="F:unfolded protein binding"/>
    <property type="evidence" value="ECO:0007669"/>
    <property type="project" value="InterPro"/>
</dbReference>
<dbReference type="Pfam" id="PF00684">
    <property type="entry name" value="DnaJ_CXXCXGXG"/>
    <property type="match status" value="1"/>
</dbReference>
<keyword evidence="5" id="KW-0143">Chaperone</keyword>
<feature type="domain" description="CR-type" evidence="9">
    <location>
        <begin position="211"/>
        <end position="289"/>
    </location>
</feature>
<dbReference type="Pfam" id="PF01556">
    <property type="entry name" value="DnaJ_C"/>
    <property type="match status" value="1"/>
</dbReference>
<reference evidence="10 11" key="1">
    <citation type="submission" date="2014-11" db="EMBL/GenBank/DDBJ databases">
        <title>Genetic blueprint of the zoonotic pathogen Toxocara canis.</title>
        <authorList>
            <person name="Zhu X.-Q."/>
            <person name="Korhonen P.K."/>
            <person name="Cai H."/>
            <person name="Young N.D."/>
            <person name="Nejsum P."/>
            <person name="von Samson-Himmelstjerna G."/>
            <person name="Boag P.R."/>
            <person name="Tan P."/>
            <person name="Li Q."/>
            <person name="Min J."/>
            <person name="Yang Y."/>
            <person name="Wang X."/>
            <person name="Fang X."/>
            <person name="Hall R.S."/>
            <person name="Hofmann A."/>
            <person name="Sternberg P.W."/>
            <person name="Jex A.R."/>
            <person name="Gasser R.B."/>
        </authorList>
    </citation>
    <scope>NUCLEOTIDE SEQUENCE [LARGE SCALE GENOMIC DNA]</scope>
    <source>
        <strain evidence="10">PN_DK_2014</strain>
    </source>
</reference>
<dbReference type="PANTHER" id="PTHR44145:SF3">
    <property type="entry name" value="DNAJ HOMOLOG SUBFAMILY A MEMBER 3, MITOCHONDRIAL"/>
    <property type="match status" value="1"/>
</dbReference>
<accession>A0A0B2USC2</accession>
<dbReference type="InterPro" id="IPR001305">
    <property type="entry name" value="HSP_DnaJ_Cys-rich_dom"/>
</dbReference>
<comment type="caution">
    <text evidence="10">The sequence shown here is derived from an EMBL/GenBank/DDBJ whole genome shotgun (WGS) entry which is preliminary data.</text>
</comment>
<dbReference type="Proteomes" id="UP000031036">
    <property type="component" value="Unassembled WGS sequence"/>
</dbReference>
<gene>
    <name evidence="10" type="primary">dnj-10</name>
    <name evidence="10" type="ORF">Tcan_12146</name>
</gene>
<dbReference type="AlphaFoldDB" id="A0A0B2USC2"/>
<evidence type="ECO:0000256" key="4">
    <source>
        <dbReference type="ARBA" id="ARBA00022833"/>
    </source>
</evidence>
<dbReference type="PROSITE" id="PS50076">
    <property type="entry name" value="DNAJ_2"/>
    <property type="match status" value="1"/>
</dbReference>
<keyword evidence="2" id="KW-0677">Repeat</keyword>
<evidence type="ECO:0000259" key="9">
    <source>
        <dbReference type="PROSITE" id="PS51188"/>
    </source>
</evidence>
<evidence type="ECO:0000256" key="1">
    <source>
        <dbReference type="ARBA" id="ARBA00022723"/>
    </source>
</evidence>
<dbReference type="InterPro" id="IPR012724">
    <property type="entry name" value="DnaJ"/>
</dbReference>
<dbReference type="GO" id="GO:0008270">
    <property type="term" value="F:zinc ion binding"/>
    <property type="evidence" value="ECO:0007669"/>
    <property type="project" value="UniProtKB-KW"/>
</dbReference>
<dbReference type="EMBL" id="JPKZ01003266">
    <property type="protein sequence ID" value="KHN72273.1"/>
    <property type="molecule type" value="Genomic_DNA"/>
</dbReference>
<evidence type="ECO:0000256" key="7">
    <source>
        <dbReference type="SAM" id="MobiDB-lite"/>
    </source>
</evidence>
<dbReference type="GO" id="GO:0007005">
    <property type="term" value="P:mitochondrion organization"/>
    <property type="evidence" value="ECO:0007669"/>
    <property type="project" value="TreeGrafter"/>
</dbReference>
<dbReference type="CDD" id="cd10747">
    <property type="entry name" value="DnaJ_C"/>
    <property type="match status" value="1"/>
</dbReference>
<dbReference type="InterPro" id="IPR018253">
    <property type="entry name" value="DnaJ_domain_CS"/>
</dbReference>
<dbReference type="InterPro" id="IPR036869">
    <property type="entry name" value="J_dom_sf"/>
</dbReference>
<protein>
    <submittedName>
        <fullName evidence="10">DnaJ-like protein dnj-10</fullName>
    </submittedName>
</protein>
<dbReference type="Gene3D" id="1.10.287.110">
    <property type="entry name" value="DnaJ domain"/>
    <property type="match status" value="1"/>
</dbReference>
<keyword evidence="3 6" id="KW-0863">Zinc-finger</keyword>
<evidence type="ECO:0000313" key="11">
    <source>
        <dbReference type="Proteomes" id="UP000031036"/>
    </source>
</evidence>
<dbReference type="STRING" id="6265.A0A0B2USC2"/>
<dbReference type="InterPro" id="IPR051938">
    <property type="entry name" value="Apopto_cytoskel_mod"/>
</dbReference>
<dbReference type="GO" id="GO:0006457">
    <property type="term" value="P:protein folding"/>
    <property type="evidence" value="ECO:0007669"/>
    <property type="project" value="InterPro"/>
</dbReference>
<proteinExistence type="inferred from homology"/>
<dbReference type="HAMAP" id="MF_01152">
    <property type="entry name" value="DnaJ"/>
    <property type="match status" value="1"/>
</dbReference>
<dbReference type="SUPFAM" id="SSF57938">
    <property type="entry name" value="DnaJ/Hsp40 cysteine-rich domain"/>
    <property type="match status" value="1"/>
</dbReference>
<evidence type="ECO:0000256" key="6">
    <source>
        <dbReference type="PROSITE-ProRule" id="PRU00546"/>
    </source>
</evidence>
<dbReference type="InterPro" id="IPR002939">
    <property type="entry name" value="DnaJ_C"/>
</dbReference>
<dbReference type="GO" id="GO:0005524">
    <property type="term" value="F:ATP binding"/>
    <property type="evidence" value="ECO:0007669"/>
    <property type="project" value="InterPro"/>
</dbReference>
<organism evidence="10 11">
    <name type="scientific">Toxocara canis</name>
    <name type="common">Canine roundworm</name>
    <dbReference type="NCBI Taxonomy" id="6265"/>
    <lineage>
        <taxon>Eukaryota</taxon>
        <taxon>Metazoa</taxon>
        <taxon>Ecdysozoa</taxon>
        <taxon>Nematoda</taxon>
        <taxon>Chromadorea</taxon>
        <taxon>Rhabditida</taxon>
        <taxon>Spirurina</taxon>
        <taxon>Ascaridomorpha</taxon>
        <taxon>Ascaridoidea</taxon>
        <taxon>Toxocaridae</taxon>
        <taxon>Toxocara</taxon>
    </lineage>
</organism>
<dbReference type="PRINTS" id="PR00625">
    <property type="entry name" value="JDOMAIN"/>
</dbReference>
<feature type="compositionally biased region" description="Basic and acidic residues" evidence="7">
    <location>
        <begin position="498"/>
        <end position="514"/>
    </location>
</feature>
<dbReference type="SUPFAM" id="SSF46565">
    <property type="entry name" value="Chaperone J-domain"/>
    <property type="match status" value="1"/>
</dbReference>
<dbReference type="PROSITE" id="PS00636">
    <property type="entry name" value="DNAJ_1"/>
    <property type="match status" value="1"/>
</dbReference>
<dbReference type="OrthoDB" id="10256793at2759"/>
<dbReference type="InterPro" id="IPR008971">
    <property type="entry name" value="HSP40/DnaJ_pept-bd"/>
</dbReference>
<dbReference type="CDD" id="cd10719">
    <property type="entry name" value="DnaJ_zf"/>
    <property type="match status" value="1"/>
</dbReference>
<dbReference type="GO" id="GO:0031072">
    <property type="term" value="F:heat shock protein binding"/>
    <property type="evidence" value="ECO:0007669"/>
    <property type="project" value="InterPro"/>
</dbReference>
<dbReference type="GO" id="GO:0043066">
    <property type="term" value="P:negative regulation of apoptotic process"/>
    <property type="evidence" value="ECO:0007669"/>
    <property type="project" value="TreeGrafter"/>
</dbReference>
<dbReference type="Gene3D" id="2.60.260.20">
    <property type="entry name" value="Urease metallochaperone UreE, N-terminal domain"/>
    <property type="match status" value="2"/>
</dbReference>
<name>A0A0B2USC2_TOXCA</name>
<evidence type="ECO:0000256" key="5">
    <source>
        <dbReference type="ARBA" id="ARBA00023186"/>
    </source>
</evidence>
<feature type="zinc finger region" description="CR-type" evidence="6">
    <location>
        <begin position="211"/>
        <end position="289"/>
    </location>
</feature>
<feature type="domain" description="J" evidence="8">
    <location>
        <begin position="68"/>
        <end position="132"/>
    </location>
</feature>
<sequence>MLPAGRALCRLASQLSLHSSNGILLHSAGLLIIPQCASRICDGRNIRVVFPIQMCRIHTSVASFAKRDYYEILGLKRGASAKDIKKAYYKLAKQYHPDVNKDKDASARFQEVSEAYEVLSDDTKRAQYDQFGANPYYQQQAAGGARSQTADGWQYQSTIDPEELFRKMFGGRNPFADFGSPFGSDFAETTHGFEASQQHVMNISFEEAARGVTKNVILNVIEDCPTCHGQGVQPGYRKVSCPYCNGTGFVSQQMGGFFMQSACGRCHGTGAYNKNPCLECEGHGRSVQRRTVAVNVPAGIGDGETVRMSVGKTVVFITFKVAPSLRFRRDKYDIHCDVGISVAQAILGGTIKVPGIEQDTYIQIPAGTPSHTRMRLTGKGIKRLDYAGHGDQYINIKIQVPKRLSDKQRALMQAWAELETDISGTVNGVQSTVDGKETREKPKRATVVEEEENREQTGGGAARETLLERIKKAIFGQKLAVDPSGMASRLREVLFENSHFESEQRTKRAADKKRSSSPKLKTDGTGATNDEEDAAKAKKKSFSS</sequence>
<dbReference type="FunFam" id="2.60.260.20:FF:000005">
    <property type="entry name" value="Chaperone protein dnaJ 1, mitochondrial"/>
    <property type="match status" value="1"/>
</dbReference>
<dbReference type="InterPro" id="IPR036410">
    <property type="entry name" value="HSP_DnaJ_Cys-rich_dom_sf"/>
</dbReference>
<dbReference type="SUPFAM" id="SSF49493">
    <property type="entry name" value="HSP40/DnaJ peptide-binding domain"/>
    <property type="match status" value="2"/>
</dbReference>
<evidence type="ECO:0000256" key="3">
    <source>
        <dbReference type="ARBA" id="ARBA00022771"/>
    </source>
</evidence>
<keyword evidence="11" id="KW-1185">Reference proteome</keyword>
<dbReference type="Gene3D" id="2.10.230.10">
    <property type="entry name" value="Heat shock protein DnaJ, cysteine-rich domain"/>
    <property type="match status" value="1"/>
</dbReference>
<feature type="region of interest" description="Disordered" evidence="7">
    <location>
        <begin position="498"/>
        <end position="544"/>
    </location>
</feature>